<name>A0AAD6T391_9AGAR</name>
<protein>
    <submittedName>
        <fullName evidence="2">Uncharacterized protein</fullName>
    </submittedName>
</protein>
<evidence type="ECO:0000313" key="3">
    <source>
        <dbReference type="Proteomes" id="UP001218188"/>
    </source>
</evidence>
<evidence type="ECO:0000256" key="1">
    <source>
        <dbReference type="SAM" id="MobiDB-lite"/>
    </source>
</evidence>
<keyword evidence="3" id="KW-1185">Reference proteome</keyword>
<organism evidence="2 3">
    <name type="scientific">Mycena alexandri</name>
    <dbReference type="NCBI Taxonomy" id="1745969"/>
    <lineage>
        <taxon>Eukaryota</taxon>
        <taxon>Fungi</taxon>
        <taxon>Dikarya</taxon>
        <taxon>Basidiomycota</taxon>
        <taxon>Agaricomycotina</taxon>
        <taxon>Agaricomycetes</taxon>
        <taxon>Agaricomycetidae</taxon>
        <taxon>Agaricales</taxon>
        <taxon>Marasmiineae</taxon>
        <taxon>Mycenaceae</taxon>
        <taxon>Mycena</taxon>
    </lineage>
</organism>
<sequence>MGWDGSNVWMLPRAASARALERTSCTDITFQSVVPVNLSGTPLVFHLDCLPNGYGVRILPSYLSSLVQTEGLENIDINGLAAAAHLWVNNFCLTGFSLFMRHAAYWKMALEKNEILDEPTWAYVSYEDTYDDNPDNVLNHPAFIWNDSFQLQAFRNHIPQTNHREVAAWMRPDVTGRLRGHGVIHGDELDQAQLLNELGVQHKAPILTPTVQSADNAPPNEPKQGLFMWTITSKLMWQQQDRRIDELFEVLKAFCRVNTPIQADQRMQAECLERELARRQVGVHDEFGAFRQWMRQPWSLGLPNICFRNFQFLFTVNVQILRCVAGRVRVGDQETQRLRFFGWGVLLVDFIPKVRRGRGGWRPDFVYAIKRTRGRPLAVNMAEGLMVFSKEGIEIARLERVCLQRWGAYENAPKSAPLRKLGGGAGVLLQLGLWVLFLPLVVRVGRRLPLQAAMLIDLRLLEFRKLSRRSKRDLCCDRAGLTANKGGHSHRDLKKLAQKTWSQLERELLLLSALSAQRVWRILNFAGVLEYCCDRSVGFAEVLREVLSIPGLVPPRSLLGNFVGVLEYCCDRSVGFAEVLREVLSIPGLVPPRSLLGNFAGVLENCCDRGSCYPLSLLSASIDHRLLTLIPSWGKRLSGLAETHNLNVAKVSISIDHRLLTLIPSWGKRLGGLVPEFLKGSAGFAETWQAGAGALLRRVGLFPSLSGWLTAPSTGQPSDSGLAHRNEVAVIVTPSRNRKPVVNGVILLSILIVGQRGGPCKNSKDSVWLRSVLAVGSADSLRLREGHEGFAGIAETLRGVGISLGCEAQQVYEITLFAFFAFSPDPRRVVANALNKRNRVQFDICHSLSYQRPRASRLWVTNPRAALESNIRIYKGALAASAAPSVAADTVPAAKSALAESADSTGTCSTPPATARRPKFEPAGTAPAAKLQPEAFLTRAAPTRKAASPAAPQSPLAKSAAASRVQGTPSPPAPARALEPEDVNSPYFYFADGRVSSSVPPAEKGQKDCPAAIQIVGTLEEVLENTGRCT</sequence>
<feature type="compositionally biased region" description="Polar residues" evidence="1">
    <location>
        <begin position="902"/>
        <end position="912"/>
    </location>
</feature>
<comment type="caution">
    <text evidence="2">The sequence shown here is derived from an EMBL/GenBank/DDBJ whole genome shotgun (WGS) entry which is preliminary data.</text>
</comment>
<dbReference type="Proteomes" id="UP001218188">
    <property type="component" value="Unassembled WGS sequence"/>
</dbReference>
<accession>A0AAD6T391</accession>
<evidence type="ECO:0000313" key="2">
    <source>
        <dbReference type="EMBL" id="KAJ7038504.1"/>
    </source>
</evidence>
<gene>
    <name evidence="2" type="ORF">C8F04DRAFT_1179523</name>
</gene>
<proteinExistence type="predicted"/>
<feature type="region of interest" description="Disordered" evidence="1">
    <location>
        <begin position="899"/>
        <end position="980"/>
    </location>
</feature>
<dbReference type="AlphaFoldDB" id="A0AAD6T391"/>
<dbReference type="EMBL" id="JARJCM010000031">
    <property type="protein sequence ID" value="KAJ7038504.1"/>
    <property type="molecule type" value="Genomic_DNA"/>
</dbReference>
<reference evidence="2" key="1">
    <citation type="submission" date="2023-03" db="EMBL/GenBank/DDBJ databases">
        <title>Massive genome expansion in bonnet fungi (Mycena s.s.) driven by repeated elements and novel gene families across ecological guilds.</title>
        <authorList>
            <consortium name="Lawrence Berkeley National Laboratory"/>
            <person name="Harder C.B."/>
            <person name="Miyauchi S."/>
            <person name="Viragh M."/>
            <person name="Kuo A."/>
            <person name="Thoen E."/>
            <person name="Andreopoulos B."/>
            <person name="Lu D."/>
            <person name="Skrede I."/>
            <person name="Drula E."/>
            <person name="Henrissat B."/>
            <person name="Morin E."/>
            <person name="Kohler A."/>
            <person name="Barry K."/>
            <person name="LaButti K."/>
            <person name="Morin E."/>
            <person name="Salamov A."/>
            <person name="Lipzen A."/>
            <person name="Mereny Z."/>
            <person name="Hegedus B."/>
            <person name="Baldrian P."/>
            <person name="Stursova M."/>
            <person name="Weitz H."/>
            <person name="Taylor A."/>
            <person name="Grigoriev I.V."/>
            <person name="Nagy L.G."/>
            <person name="Martin F."/>
            <person name="Kauserud H."/>
        </authorList>
    </citation>
    <scope>NUCLEOTIDE SEQUENCE</scope>
    <source>
        <strain evidence="2">CBHHK200</strain>
    </source>
</reference>
<feature type="compositionally biased region" description="Low complexity" evidence="1">
    <location>
        <begin position="938"/>
        <end position="963"/>
    </location>
</feature>